<dbReference type="AlphaFoldDB" id="A0AAV2RAW9"/>
<feature type="compositionally biased region" description="Pro residues" evidence="1">
    <location>
        <begin position="70"/>
        <end position="80"/>
    </location>
</feature>
<organism evidence="2 3">
    <name type="scientific">Meganyctiphanes norvegica</name>
    <name type="common">Northern krill</name>
    <name type="synonym">Thysanopoda norvegica</name>
    <dbReference type="NCBI Taxonomy" id="48144"/>
    <lineage>
        <taxon>Eukaryota</taxon>
        <taxon>Metazoa</taxon>
        <taxon>Ecdysozoa</taxon>
        <taxon>Arthropoda</taxon>
        <taxon>Crustacea</taxon>
        <taxon>Multicrustacea</taxon>
        <taxon>Malacostraca</taxon>
        <taxon>Eumalacostraca</taxon>
        <taxon>Eucarida</taxon>
        <taxon>Euphausiacea</taxon>
        <taxon>Euphausiidae</taxon>
        <taxon>Meganyctiphanes</taxon>
    </lineage>
</organism>
<evidence type="ECO:0000313" key="3">
    <source>
        <dbReference type="Proteomes" id="UP001497623"/>
    </source>
</evidence>
<reference evidence="2 3" key="1">
    <citation type="submission" date="2024-05" db="EMBL/GenBank/DDBJ databases">
        <authorList>
            <person name="Wallberg A."/>
        </authorList>
    </citation>
    <scope>NUCLEOTIDE SEQUENCE [LARGE SCALE GENOMIC DNA]</scope>
</reference>
<name>A0AAV2RAW9_MEGNR</name>
<comment type="caution">
    <text evidence="2">The sequence shown here is derived from an EMBL/GenBank/DDBJ whole genome shotgun (WGS) entry which is preliminary data.</text>
</comment>
<dbReference type="EMBL" id="CAXKWB010019821">
    <property type="protein sequence ID" value="CAL4122278.1"/>
    <property type="molecule type" value="Genomic_DNA"/>
</dbReference>
<proteinExistence type="predicted"/>
<feature type="region of interest" description="Disordered" evidence="1">
    <location>
        <begin position="61"/>
        <end position="85"/>
    </location>
</feature>
<feature type="non-terminal residue" evidence="2">
    <location>
        <position position="99"/>
    </location>
</feature>
<keyword evidence="3" id="KW-1185">Reference proteome</keyword>
<dbReference type="Proteomes" id="UP001497623">
    <property type="component" value="Unassembled WGS sequence"/>
</dbReference>
<protein>
    <submittedName>
        <fullName evidence="2">Uncharacterized protein</fullName>
    </submittedName>
</protein>
<gene>
    <name evidence="2" type="ORF">MNOR_LOCUS23000</name>
</gene>
<accession>A0AAV2RAW9</accession>
<sequence length="99" mass="11266">MSYPSVYPLNRNPTSQLVHHTLPEPNIQPEPNIHQEPSILPIPHTWSLPQNQQFHSDNHCEISHDIGIPKPNPDSSPPPYSSVFQNPIQYDQINYPASI</sequence>
<evidence type="ECO:0000313" key="2">
    <source>
        <dbReference type="EMBL" id="CAL4122278.1"/>
    </source>
</evidence>
<evidence type="ECO:0000256" key="1">
    <source>
        <dbReference type="SAM" id="MobiDB-lite"/>
    </source>
</evidence>